<dbReference type="Proteomes" id="UP000696485">
    <property type="component" value="Unassembled WGS sequence"/>
</dbReference>
<keyword evidence="2" id="KW-1185">Reference proteome</keyword>
<name>A0A9P5VK86_9FUNG</name>
<accession>A0A9P5VK86</accession>
<organism evidence="1 2">
    <name type="scientific">Podila minutissima</name>
    <dbReference type="NCBI Taxonomy" id="64525"/>
    <lineage>
        <taxon>Eukaryota</taxon>
        <taxon>Fungi</taxon>
        <taxon>Fungi incertae sedis</taxon>
        <taxon>Mucoromycota</taxon>
        <taxon>Mortierellomycotina</taxon>
        <taxon>Mortierellomycetes</taxon>
        <taxon>Mortierellales</taxon>
        <taxon>Mortierellaceae</taxon>
        <taxon>Podila</taxon>
    </lineage>
</organism>
<reference evidence="1" key="1">
    <citation type="journal article" date="2020" name="Fungal Divers.">
        <title>Resolving the Mortierellaceae phylogeny through synthesis of multi-gene phylogenetics and phylogenomics.</title>
        <authorList>
            <person name="Vandepol N."/>
            <person name="Liber J."/>
            <person name="Desiro A."/>
            <person name="Na H."/>
            <person name="Kennedy M."/>
            <person name="Barry K."/>
            <person name="Grigoriev I.V."/>
            <person name="Miller A.N."/>
            <person name="O'Donnell K."/>
            <person name="Stajich J.E."/>
            <person name="Bonito G."/>
        </authorList>
    </citation>
    <scope>NUCLEOTIDE SEQUENCE</scope>
    <source>
        <strain evidence="1">NVP1</strain>
    </source>
</reference>
<comment type="caution">
    <text evidence="1">The sequence shown here is derived from an EMBL/GenBank/DDBJ whole genome shotgun (WGS) entry which is preliminary data.</text>
</comment>
<gene>
    <name evidence="1" type="ORF">BG006_008027</name>
</gene>
<dbReference type="AlphaFoldDB" id="A0A9P5VK86"/>
<proteinExistence type="predicted"/>
<protein>
    <submittedName>
        <fullName evidence="1">Uncharacterized protein</fullName>
    </submittedName>
</protein>
<evidence type="ECO:0000313" key="2">
    <source>
        <dbReference type="Proteomes" id="UP000696485"/>
    </source>
</evidence>
<evidence type="ECO:0000313" key="1">
    <source>
        <dbReference type="EMBL" id="KAF9328840.1"/>
    </source>
</evidence>
<dbReference type="EMBL" id="JAAAUY010000527">
    <property type="protein sequence ID" value="KAF9328840.1"/>
    <property type="molecule type" value="Genomic_DNA"/>
</dbReference>
<sequence>MIAIHIDKRALHVRALKIGVDLASYTHAKLMSFDTKVHRMAVIIPETSALDTQTQAPNHHLVRDGRLEFFIALTTSPEPGVDRDMPLLNLVIEAE</sequence>